<dbReference type="InterPro" id="IPR000531">
    <property type="entry name" value="Beta-barrel_TonB"/>
</dbReference>
<dbReference type="Gene3D" id="2.60.40.1120">
    <property type="entry name" value="Carboxypeptidase-like, regulatory domain"/>
    <property type="match status" value="1"/>
</dbReference>
<keyword evidence="6" id="KW-0408">Iron</keyword>
<keyword evidence="2 10" id="KW-0813">Transport</keyword>
<keyword evidence="12" id="KW-1133">Transmembrane helix</keyword>
<evidence type="ECO:0000256" key="3">
    <source>
        <dbReference type="ARBA" id="ARBA00022452"/>
    </source>
</evidence>
<accession>A0ABR7DJR0</accession>
<keyword evidence="4" id="KW-0410">Iron transport</keyword>
<protein>
    <submittedName>
        <fullName evidence="14">TonB-dependent receptor</fullName>
    </submittedName>
</protein>
<dbReference type="SMART" id="SM00965">
    <property type="entry name" value="STN"/>
    <property type="match status" value="1"/>
</dbReference>
<dbReference type="InterPro" id="IPR023996">
    <property type="entry name" value="TonB-dep_OMP_SusC/RagA"/>
</dbReference>
<comment type="subcellular location">
    <subcellularLocation>
        <location evidence="1 10">Cell outer membrane</location>
        <topology evidence="1 10">Multi-pass membrane protein</topology>
    </subcellularLocation>
</comment>
<feature type="domain" description="Secretin/TonB short N-terminal" evidence="13">
    <location>
        <begin position="60"/>
        <end position="111"/>
    </location>
</feature>
<dbReference type="InterPro" id="IPR037066">
    <property type="entry name" value="Plug_dom_sf"/>
</dbReference>
<comment type="caution">
    <text evidence="14">The sequence shown here is derived from an EMBL/GenBank/DDBJ whole genome shotgun (WGS) entry which is preliminary data.</text>
</comment>
<evidence type="ECO:0000313" key="14">
    <source>
        <dbReference type="EMBL" id="MBC5631669.1"/>
    </source>
</evidence>
<evidence type="ECO:0000256" key="12">
    <source>
        <dbReference type="SAM" id="Phobius"/>
    </source>
</evidence>
<evidence type="ECO:0000256" key="11">
    <source>
        <dbReference type="RuleBase" id="RU003357"/>
    </source>
</evidence>
<dbReference type="Proteomes" id="UP000651475">
    <property type="component" value="Unassembled WGS sequence"/>
</dbReference>
<dbReference type="EMBL" id="JACOOJ010000003">
    <property type="protein sequence ID" value="MBC5631669.1"/>
    <property type="molecule type" value="Genomic_DNA"/>
</dbReference>
<evidence type="ECO:0000256" key="10">
    <source>
        <dbReference type="PROSITE-ProRule" id="PRU01360"/>
    </source>
</evidence>
<dbReference type="InterPro" id="IPR036942">
    <property type="entry name" value="Beta-barrel_TonB_sf"/>
</dbReference>
<keyword evidence="8 10" id="KW-0472">Membrane</keyword>
<evidence type="ECO:0000256" key="8">
    <source>
        <dbReference type="ARBA" id="ARBA00023136"/>
    </source>
</evidence>
<evidence type="ECO:0000256" key="4">
    <source>
        <dbReference type="ARBA" id="ARBA00022496"/>
    </source>
</evidence>
<dbReference type="Gene3D" id="3.55.50.30">
    <property type="match status" value="1"/>
</dbReference>
<dbReference type="InterPro" id="IPR008969">
    <property type="entry name" value="CarboxyPept-like_regulatory"/>
</dbReference>
<dbReference type="RefSeq" id="WP_186928409.1">
    <property type="nucleotide sequence ID" value="NZ_JACOOJ010000003.1"/>
</dbReference>
<evidence type="ECO:0000313" key="15">
    <source>
        <dbReference type="Proteomes" id="UP000651475"/>
    </source>
</evidence>
<evidence type="ECO:0000256" key="7">
    <source>
        <dbReference type="ARBA" id="ARBA00023077"/>
    </source>
</evidence>
<comment type="similarity">
    <text evidence="10 11">Belongs to the TonB-dependent receptor family.</text>
</comment>
<dbReference type="InterPro" id="IPR023997">
    <property type="entry name" value="TonB-dep_OMP_SusC/RagA_CS"/>
</dbReference>
<dbReference type="InterPro" id="IPR039426">
    <property type="entry name" value="TonB-dep_rcpt-like"/>
</dbReference>
<evidence type="ECO:0000259" key="13">
    <source>
        <dbReference type="SMART" id="SM00965"/>
    </source>
</evidence>
<dbReference type="Gene3D" id="2.170.130.10">
    <property type="entry name" value="TonB-dependent receptor, plug domain"/>
    <property type="match status" value="1"/>
</dbReference>
<evidence type="ECO:0000256" key="9">
    <source>
        <dbReference type="ARBA" id="ARBA00023237"/>
    </source>
</evidence>
<evidence type="ECO:0000256" key="1">
    <source>
        <dbReference type="ARBA" id="ARBA00004571"/>
    </source>
</evidence>
<evidence type="ECO:0000256" key="5">
    <source>
        <dbReference type="ARBA" id="ARBA00022692"/>
    </source>
</evidence>
<feature type="transmembrane region" description="Helical" evidence="12">
    <location>
        <begin position="12"/>
        <end position="28"/>
    </location>
</feature>
<organism evidence="14 15">
    <name type="scientific">Parabacteroides hominis</name>
    <dbReference type="NCBI Taxonomy" id="2763057"/>
    <lineage>
        <taxon>Bacteria</taxon>
        <taxon>Pseudomonadati</taxon>
        <taxon>Bacteroidota</taxon>
        <taxon>Bacteroidia</taxon>
        <taxon>Bacteroidales</taxon>
        <taxon>Tannerellaceae</taxon>
        <taxon>Parabacteroides</taxon>
    </lineage>
</organism>
<keyword evidence="5 10" id="KW-0812">Transmembrane</keyword>
<evidence type="ECO:0000256" key="2">
    <source>
        <dbReference type="ARBA" id="ARBA00022448"/>
    </source>
</evidence>
<name>A0ABR7DJR0_9BACT</name>
<dbReference type="SUPFAM" id="SSF56935">
    <property type="entry name" value="Porins"/>
    <property type="match status" value="1"/>
</dbReference>
<dbReference type="Pfam" id="PF07715">
    <property type="entry name" value="Plug"/>
    <property type="match status" value="1"/>
</dbReference>
<dbReference type="NCBIfam" id="TIGR04057">
    <property type="entry name" value="SusC_RagA_signa"/>
    <property type="match status" value="1"/>
</dbReference>
<keyword evidence="14" id="KW-0675">Receptor</keyword>
<evidence type="ECO:0000256" key="6">
    <source>
        <dbReference type="ARBA" id="ARBA00023004"/>
    </source>
</evidence>
<reference evidence="14 15" key="1">
    <citation type="submission" date="2020-08" db="EMBL/GenBank/DDBJ databases">
        <title>Genome public.</title>
        <authorList>
            <person name="Liu C."/>
            <person name="Sun Q."/>
        </authorList>
    </citation>
    <scope>NUCLEOTIDE SEQUENCE [LARGE SCALE GENOMIC DNA]</scope>
    <source>
        <strain evidence="14 15">NSJ-79</strain>
    </source>
</reference>
<proteinExistence type="inferred from homology"/>
<dbReference type="Pfam" id="PF00593">
    <property type="entry name" value="TonB_dep_Rec_b-barrel"/>
    <property type="match status" value="1"/>
</dbReference>
<dbReference type="InterPro" id="IPR012910">
    <property type="entry name" value="Plug_dom"/>
</dbReference>
<keyword evidence="3 10" id="KW-1134">Transmembrane beta strand</keyword>
<dbReference type="Pfam" id="PF13715">
    <property type="entry name" value="CarbopepD_reg_2"/>
    <property type="match status" value="1"/>
</dbReference>
<keyword evidence="7 11" id="KW-0798">TonB box</keyword>
<dbReference type="InterPro" id="IPR011662">
    <property type="entry name" value="Secretin/TonB_short_N"/>
</dbReference>
<sequence length="1113" mass="124416">MELNLKTQQNKLISLFRVSLMFFLFFFAQQTVASSQSITLPSHNITIKGAFSEIEKQTGMSVDYDESVINLNKQINASVNNKSLNEALALILKGSGCTFVIRNNHIIISAQAVQQQKKQVTISGTVSDNLGPIAGANVVEKGTTNGIITDMDGNYTLSVPQGAVIQFSYIGYVTKEVTVGNQKNINVQLSEDAQKLDEVVVVGYGTAKKSDLAGSVVRADLGTLQESPNISLGSALQGTVPGLNVGAVSEAGKDPDMSIRGRTSISGGNSPLIVLDGIIFRGNMVDINMNDVESIDILKDASAAAIYGSEASNGVILITSKTGKVMSKPTIEYSGSFSYQEPTNKDMYPEGRDGFLRKIADRYLEESRTGDNMLQMNPNWDPTSHLMDRNALDGYESGTDTDWWGMLTNKTPYIQNHNLSVRGKSELSSYFFSMGYTDQKNLVINDTYKRYNVRVNLDTKITDFLKVGVQSFFTISDYSGQSPDLGTVTGLPPIVAITDENGDYIREPYKNTLNPLLTIQQDDVNKRYNLFGNFYADIDFPFLKGLNYRMNFSQNLIENKIYNFNKWGANFTGSGSKENNSQYNYTVDNILSYKNTFGKHAINATFVYGIEKRQYEMTKAGATNFSNDILGFNKLDTGQADLQTATSGAWEESSLYTMLRAIYTYNDKYILTGTVRRDGFSGFGKNHKFGVFPSAALAWRISEEDFFKNNINWMENLKLRLSYGQNGNRTVGRYQTLAQMGAGVGSISIDNTTINGGYLFGDGANAEQMQWIKSLANADLKWETTNTFNVGLDFSALNGRIFGNMEYYLSQTNNLLYDINIPQINGLDKISSNIGKMRNRGFEMSVTGVAIETKDFSWDVTFNFSRNRNKVVSILGIDADGDGKEDDLTANKIFINHPYGVCYDYNIIGMWQLADKQAGLIPEGFEYGTYKVQDVDGDGKYSADKDRIIIGYEDPAYRFSIQNSFRYKNWELKFLINSIQGGKNYYYGQPGKDLPNPDNIYQNNLFNFDYWTPENPNARYRQLGYYTQALGSYGFSPYVQRSFVRLQDVTISYNVPSAFLNKFKVSRLKLYVTGKNLLTFTDWDGWDPETGTGLVSNKYPVMRSYSVGLNLEF</sequence>
<gene>
    <name evidence="14" type="ORF">H8S65_02590</name>
</gene>
<dbReference type="Gene3D" id="2.40.170.20">
    <property type="entry name" value="TonB-dependent receptor, beta-barrel domain"/>
    <property type="match status" value="1"/>
</dbReference>
<dbReference type="NCBIfam" id="TIGR04056">
    <property type="entry name" value="OMP_RagA_SusC"/>
    <property type="match status" value="1"/>
</dbReference>
<keyword evidence="4" id="KW-0406">Ion transport</keyword>
<keyword evidence="15" id="KW-1185">Reference proteome</keyword>
<dbReference type="PROSITE" id="PS52016">
    <property type="entry name" value="TONB_DEPENDENT_REC_3"/>
    <property type="match status" value="1"/>
</dbReference>
<dbReference type="SUPFAM" id="SSF49464">
    <property type="entry name" value="Carboxypeptidase regulatory domain-like"/>
    <property type="match status" value="1"/>
</dbReference>
<keyword evidence="9 10" id="KW-0998">Cell outer membrane</keyword>
<dbReference type="Pfam" id="PF07660">
    <property type="entry name" value="STN"/>
    <property type="match status" value="1"/>
</dbReference>